<protein>
    <recommendedName>
        <fullName evidence="2">DUF7944 domain-containing protein</fullName>
    </recommendedName>
</protein>
<keyword evidence="1" id="KW-0812">Transmembrane</keyword>
<accession>A0AAP9GX00</accession>
<dbReference type="Pfam" id="PF25642">
    <property type="entry name" value="DUF7944"/>
    <property type="match status" value="1"/>
</dbReference>
<evidence type="ECO:0000259" key="2">
    <source>
        <dbReference type="Pfam" id="PF25642"/>
    </source>
</evidence>
<evidence type="ECO:0000313" key="3">
    <source>
        <dbReference type="EMBL" id="QGM27957.1"/>
    </source>
</evidence>
<keyword evidence="1" id="KW-1133">Transmembrane helix</keyword>
<dbReference type="Proteomes" id="UP000405075">
    <property type="component" value="Chromosome"/>
</dbReference>
<gene>
    <name evidence="3" type="ORF">GJD93_09860</name>
</gene>
<feature type="domain" description="DUF7944" evidence="2">
    <location>
        <begin position="67"/>
        <end position="146"/>
    </location>
</feature>
<feature type="transmembrane region" description="Helical" evidence="1">
    <location>
        <begin position="14"/>
        <end position="34"/>
    </location>
</feature>
<dbReference type="AlphaFoldDB" id="A0AAP9GX00"/>
<organism evidence="3 4">
    <name type="scientific">Acinetobacter towneri</name>
    <dbReference type="NCBI Taxonomy" id="202956"/>
    <lineage>
        <taxon>Bacteria</taxon>
        <taxon>Pseudomonadati</taxon>
        <taxon>Pseudomonadota</taxon>
        <taxon>Gammaproteobacteria</taxon>
        <taxon>Moraxellales</taxon>
        <taxon>Moraxellaceae</taxon>
        <taxon>Acinetobacter</taxon>
    </lineage>
</organism>
<keyword evidence="1" id="KW-0472">Membrane</keyword>
<evidence type="ECO:0000313" key="4">
    <source>
        <dbReference type="Proteomes" id="UP000405075"/>
    </source>
</evidence>
<sequence length="152" mass="16751">MTDQHISLKYTKDYIYLALNIHPKIYVILMILALSFRRLLGLGFAAVLTQSVIAEDLTAAEANTIVKEDVAAAQVMTEMCPALIGKNAKLDANIQALIQTYLQDYSESNMTLAKLQADAEYQSVLAEAREAAKDTAKEEQKVVCQEALELAL</sequence>
<dbReference type="EMBL" id="CP046045">
    <property type="protein sequence ID" value="QGM27957.1"/>
    <property type="molecule type" value="Genomic_DNA"/>
</dbReference>
<proteinExistence type="predicted"/>
<evidence type="ECO:0000256" key="1">
    <source>
        <dbReference type="SAM" id="Phobius"/>
    </source>
</evidence>
<dbReference type="NCBIfam" id="NF047330">
    <property type="entry name" value="MCR_0457_fam"/>
    <property type="match status" value="1"/>
</dbReference>
<dbReference type="InterPro" id="IPR057704">
    <property type="entry name" value="DUF7944"/>
</dbReference>
<reference evidence="4" key="1">
    <citation type="submission" date="2019-11" db="EMBL/GenBank/DDBJ databases">
        <title>Escherichia coli 1916D6.</title>
        <authorList>
            <person name="Yao H."/>
            <person name="Du X."/>
            <person name="Yu R."/>
            <person name="Li A."/>
        </authorList>
    </citation>
    <scope>NUCLEOTIDE SEQUENCE [LARGE SCALE GENOMIC DNA]</scope>
    <source>
        <strain evidence="4">19110F47</strain>
    </source>
</reference>
<name>A0AAP9GX00_9GAMM</name>